<dbReference type="InterPro" id="IPR001206">
    <property type="entry name" value="Diacylglycerol_kinase_cat_dom"/>
</dbReference>
<sequence length="608" mass="67695">MTKAQVVGRPVKMDSLDAYGFVGGEESEEAPRITRQFTDAEAAILRCAKRHWTMRQEENDRARRASELQELLAQTREQLLVEPTTNWMPANRYGNAALLPAFEPGKHVPVLALINPYSGAMAGTDILSIARKSPYYQQRFFNIIDVVKDQRRGGLLDLFRIELNAAKDEAKAMGTRPRIISGGGDGTASFSLFMVFAALRADASRGDDIVEDTGNGFIWTDEEMRDSFPALAQMPLGSANDFGHTLGWGHKYPGDFEGTGCVGSRHKALNALQVWIEAVINPSTRLANFDLFGFCPAEGQDSYNFRLAELTGRRGMNPKVLADGKQHLLMKEAGTPVPLFCCLYFSAGFAAYMTARFQINRRSKPLHNKLEYARQAIGIVSEQVPPQLQNGLEGIEINCGGSRYFPPREDDDEHAGSRYREVGFLNINWQAGMAHGADRAPACTRLCAIREPAKFNDGMVDMYRLKFSSAFKNPGLHIQTDKKEHGMTLSFKGGLGKGVFFQWDGEARFAFSPTGEPFDINVRKILNVPVVLGPEYNAKVTGDPDNGHAVHFAFVAKTLEQQQAVRERILRGVRNELNRELNATREEMLKVGLQCEELPRAHQHHPSQ</sequence>
<organism evidence="2">
    <name type="scientific">Zooxanthella nutricula</name>
    <dbReference type="NCBI Taxonomy" id="1333877"/>
    <lineage>
        <taxon>Eukaryota</taxon>
        <taxon>Sar</taxon>
        <taxon>Alveolata</taxon>
        <taxon>Dinophyceae</taxon>
        <taxon>Peridiniales</taxon>
        <taxon>Peridiniales incertae sedis</taxon>
        <taxon>Zooxanthella</taxon>
    </lineage>
</organism>
<feature type="domain" description="DAGKc" evidence="1">
    <location>
        <begin position="105"/>
        <end position="278"/>
    </location>
</feature>
<dbReference type="InterPro" id="IPR017438">
    <property type="entry name" value="ATP-NAD_kinase_N"/>
</dbReference>
<name>A0A7S2PX87_9DINO</name>
<evidence type="ECO:0000259" key="1">
    <source>
        <dbReference type="PROSITE" id="PS50146"/>
    </source>
</evidence>
<dbReference type="InterPro" id="IPR016064">
    <property type="entry name" value="NAD/diacylglycerol_kinase_sf"/>
</dbReference>
<dbReference type="SUPFAM" id="SSF111331">
    <property type="entry name" value="NAD kinase/diacylglycerol kinase-like"/>
    <property type="match status" value="1"/>
</dbReference>
<reference evidence="2" key="1">
    <citation type="submission" date="2021-01" db="EMBL/GenBank/DDBJ databases">
        <authorList>
            <person name="Corre E."/>
            <person name="Pelletier E."/>
            <person name="Niang G."/>
            <person name="Scheremetjew M."/>
            <person name="Finn R."/>
            <person name="Kale V."/>
            <person name="Holt S."/>
            <person name="Cochrane G."/>
            <person name="Meng A."/>
            <person name="Brown T."/>
            <person name="Cohen L."/>
        </authorList>
    </citation>
    <scope>NUCLEOTIDE SEQUENCE</scope>
    <source>
        <strain evidence="2">RCC3387</strain>
    </source>
</reference>
<dbReference type="InterPro" id="IPR037607">
    <property type="entry name" value="DGK"/>
</dbReference>
<protein>
    <recommendedName>
        <fullName evidence="1">DAGKc domain-containing protein</fullName>
    </recommendedName>
</protein>
<proteinExistence type="predicted"/>
<dbReference type="Gene3D" id="3.40.50.10330">
    <property type="entry name" value="Probable inorganic polyphosphate/atp-NAD kinase, domain 1"/>
    <property type="match status" value="1"/>
</dbReference>
<dbReference type="GO" id="GO:0004143">
    <property type="term" value="F:ATP-dependent diacylglycerol kinase activity"/>
    <property type="evidence" value="ECO:0007669"/>
    <property type="project" value="InterPro"/>
</dbReference>
<dbReference type="Pfam" id="PF00781">
    <property type="entry name" value="DAGK_cat"/>
    <property type="match status" value="1"/>
</dbReference>
<dbReference type="GO" id="GO:0007165">
    <property type="term" value="P:signal transduction"/>
    <property type="evidence" value="ECO:0007669"/>
    <property type="project" value="InterPro"/>
</dbReference>
<dbReference type="EMBL" id="HBGW01073920">
    <property type="protein sequence ID" value="CAD9624788.1"/>
    <property type="molecule type" value="Transcribed_RNA"/>
</dbReference>
<dbReference type="PROSITE" id="PS50146">
    <property type="entry name" value="DAGK"/>
    <property type="match status" value="1"/>
</dbReference>
<dbReference type="AlphaFoldDB" id="A0A7S2PX87"/>
<gene>
    <name evidence="2" type="ORF">BRAN1462_LOCUS47098</name>
</gene>
<dbReference type="PANTHER" id="PTHR11255">
    <property type="entry name" value="DIACYLGLYCEROL KINASE"/>
    <property type="match status" value="1"/>
</dbReference>
<dbReference type="GO" id="GO:0016020">
    <property type="term" value="C:membrane"/>
    <property type="evidence" value="ECO:0007669"/>
    <property type="project" value="TreeGrafter"/>
</dbReference>
<evidence type="ECO:0000313" key="2">
    <source>
        <dbReference type="EMBL" id="CAD9624788.1"/>
    </source>
</evidence>
<accession>A0A7S2PX87</accession>